<feature type="domain" description="HTH marR-type" evidence="1">
    <location>
        <begin position="8"/>
        <end position="143"/>
    </location>
</feature>
<dbReference type="Proteomes" id="UP000441586">
    <property type="component" value="Unassembled WGS sequence"/>
</dbReference>
<dbReference type="SMART" id="SM00347">
    <property type="entry name" value="HTH_MARR"/>
    <property type="match status" value="1"/>
</dbReference>
<organism evidence="2 3">
    <name type="scientific">Parasedimentitalea maritima</name>
    <dbReference type="NCBI Taxonomy" id="2578117"/>
    <lineage>
        <taxon>Bacteria</taxon>
        <taxon>Pseudomonadati</taxon>
        <taxon>Pseudomonadota</taxon>
        <taxon>Alphaproteobacteria</taxon>
        <taxon>Rhodobacterales</taxon>
        <taxon>Paracoccaceae</taxon>
        <taxon>Parasedimentitalea</taxon>
    </lineage>
</organism>
<dbReference type="PROSITE" id="PS50995">
    <property type="entry name" value="HTH_MARR_2"/>
    <property type="match status" value="1"/>
</dbReference>
<dbReference type="RefSeq" id="WP_158976837.1">
    <property type="nucleotide sequence ID" value="NZ_WSFO01000001.1"/>
</dbReference>
<evidence type="ECO:0000313" key="3">
    <source>
        <dbReference type="Proteomes" id="UP000441586"/>
    </source>
</evidence>
<accession>A0A6A4RGV9</accession>
<dbReference type="Pfam" id="PF12802">
    <property type="entry name" value="MarR_2"/>
    <property type="match status" value="1"/>
</dbReference>
<reference evidence="2 3" key="1">
    <citation type="submission" date="2019-12" db="EMBL/GenBank/DDBJ databases">
        <authorList>
            <person name="Zhang Y.-J."/>
        </authorList>
    </citation>
    <scope>NUCLEOTIDE SEQUENCE [LARGE SCALE GENOMIC DNA]</scope>
    <source>
        <strain evidence="2 3">H18S-6</strain>
    </source>
</reference>
<dbReference type="GO" id="GO:0006950">
    <property type="term" value="P:response to stress"/>
    <property type="evidence" value="ECO:0007669"/>
    <property type="project" value="TreeGrafter"/>
</dbReference>
<evidence type="ECO:0000313" key="2">
    <source>
        <dbReference type="EMBL" id="KAE9632703.1"/>
    </source>
</evidence>
<dbReference type="InterPro" id="IPR036388">
    <property type="entry name" value="WH-like_DNA-bd_sf"/>
</dbReference>
<dbReference type="InterPro" id="IPR039422">
    <property type="entry name" value="MarR/SlyA-like"/>
</dbReference>
<dbReference type="Gene3D" id="1.10.10.10">
    <property type="entry name" value="Winged helix-like DNA-binding domain superfamily/Winged helix DNA-binding domain"/>
    <property type="match status" value="1"/>
</dbReference>
<dbReference type="InterPro" id="IPR000835">
    <property type="entry name" value="HTH_MarR-typ"/>
</dbReference>
<protein>
    <submittedName>
        <fullName evidence="2">MarR family transcriptional regulator</fullName>
    </submittedName>
</protein>
<name>A0A6A4RGV9_9RHOB</name>
<dbReference type="GO" id="GO:0003700">
    <property type="term" value="F:DNA-binding transcription factor activity"/>
    <property type="evidence" value="ECO:0007669"/>
    <property type="project" value="InterPro"/>
</dbReference>
<evidence type="ECO:0000259" key="1">
    <source>
        <dbReference type="PROSITE" id="PS50995"/>
    </source>
</evidence>
<dbReference type="PANTHER" id="PTHR33164:SF104">
    <property type="entry name" value="TRANSCRIPTIONAL REGULATORY PROTEIN"/>
    <property type="match status" value="1"/>
</dbReference>
<dbReference type="AlphaFoldDB" id="A0A6A4RGV9"/>
<dbReference type="EMBL" id="WSFO01000001">
    <property type="protein sequence ID" value="KAE9632703.1"/>
    <property type="molecule type" value="Genomic_DNA"/>
</dbReference>
<comment type="caution">
    <text evidence="2">The sequence shown here is derived from an EMBL/GenBank/DDBJ whole genome shotgun (WGS) entry which is preliminary data.</text>
</comment>
<sequence length="143" mass="16287">MTNSNSPATASWIALFRAQKRARTAIDNALNSANLPPLEQYDVLWALEQAMPLGLRPYELEQAVLLPQHGISRLTSQMVKQDLLVRLPCPDDKRGFRLVPSDSGLQLRQRMWKIYRPVITEFFQAKLAPDEVQELTQLLCRTG</sequence>
<proteinExistence type="predicted"/>
<dbReference type="SUPFAM" id="SSF46785">
    <property type="entry name" value="Winged helix' DNA-binding domain"/>
    <property type="match status" value="1"/>
</dbReference>
<dbReference type="PANTHER" id="PTHR33164">
    <property type="entry name" value="TRANSCRIPTIONAL REGULATOR, MARR FAMILY"/>
    <property type="match status" value="1"/>
</dbReference>
<dbReference type="InterPro" id="IPR036390">
    <property type="entry name" value="WH_DNA-bd_sf"/>
</dbReference>
<gene>
    <name evidence="2" type="ORF">GP644_02715</name>
</gene>